<dbReference type="EC" id="2.7.4.9" evidence="2 10"/>
<dbReference type="GO" id="GO:0005829">
    <property type="term" value="C:cytosol"/>
    <property type="evidence" value="ECO:0007669"/>
    <property type="project" value="TreeGrafter"/>
</dbReference>
<dbReference type="InterPro" id="IPR018094">
    <property type="entry name" value="Thymidylate_kinase"/>
</dbReference>
<evidence type="ECO:0000256" key="2">
    <source>
        <dbReference type="ARBA" id="ARBA00012980"/>
    </source>
</evidence>
<accession>A0A859IA28</accession>
<evidence type="ECO:0000256" key="4">
    <source>
        <dbReference type="ARBA" id="ARBA00022679"/>
    </source>
</evidence>
<dbReference type="GO" id="GO:0004798">
    <property type="term" value="F:dTMP kinase activity"/>
    <property type="evidence" value="ECO:0007669"/>
    <property type="project" value="UniProtKB-UniRule"/>
</dbReference>
<dbReference type="GO" id="GO:0006227">
    <property type="term" value="P:dUDP biosynthetic process"/>
    <property type="evidence" value="ECO:0007669"/>
    <property type="project" value="TreeGrafter"/>
</dbReference>
<dbReference type="KEGG" id="rphy:RP166_5350"/>
<name>A0A859IA28_9MOLU</name>
<proteinExistence type="inferred from homology"/>
<dbReference type="CDD" id="cd01672">
    <property type="entry name" value="TMPK"/>
    <property type="match status" value="1"/>
</dbReference>
<organism evidence="12 13">
    <name type="scientific">Rapeseed phyllody phytoplasma</name>
    <dbReference type="NCBI Taxonomy" id="2490543"/>
    <lineage>
        <taxon>Bacteria</taxon>
        <taxon>Bacillati</taxon>
        <taxon>Mycoplasmatota</taxon>
        <taxon>Mollicutes</taxon>
        <taxon>Acholeplasmatales</taxon>
        <taxon>Acholeplasmataceae</taxon>
        <taxon>Candidatus Phytoplasma</taxon>
        <taxon>16SrI (Aster yellows group)</taxon>
    </lineage>
</organism>
<dbReference type="InterPro" id="IPR039430">
    <property type="entry name" value="Thymidylate_kin-like_dom"/>
</dbReference>
<keyword evidence="6 10" id="KW-0547">Nucleotide-binding</keyword>
<protein>
    <recommendedName>
        <fullName evidence="3 10">Thymidylate kinase</fullName>
        <ecNumber evidence="2 10">2.7.4.9</ecNumber>
    </recommendedName>
    <alternativeName>
        <fullName evidence="10">dTMP kinase</fullName>
    </alternativeName>
</protein>
<sequence length="210" mass="24385">MKLIIFEGLDGSGKTSLIKSVQQELAKQSNEVIVIRGLGSSTIGNSIRETFLTHNNLHNLTRYFLSFANMIQTQEECIKPQLKTNKIILVDRWLSSNFAYRVYPSKIDKNYHIFNNLSKKFIKPDITIYLKIHPQLGLERKINQKNHQLDVIETSSLTYFQQVEKGYFEFLKKQNIGTKIILNNMNDKDAKFNQQYIIKKIGEIKNGNNN</sequence>
<comment type="similarity">
    <text evidence="1 10">Belongs to the thymidylate kinase family.</text>
</comment>
<evidence type="ECO:0000256" key="10">
    <source>
        <dbReference type="HAMAP-Rule" id="MF_00165"/>
    </source>
</evidence>
<evidence type="ECO:0000256" key="7">
    <source>
        <dbReference type="ARBA" id="ARBA00022777"/>
    </source>
</evidence>
<dbReference type="GO" id="GO:0006233">
    <property type="term" value="P:dTDP biosynthetic process"/>
    <property type="evidence" value="ECO:0007669"/>
    <property type="project" value="InterPro"/>
</dbReference>
<evidence type="ECO:0000256" key="3">
    <source>
        <dbReference type="ARBA" id="ARBA00017144"/>
    </source>
</evidence>
<dbReference type="Gene3D" id="3.40.50.300">
    <property type="entry name" value="P-loop containing nucleotide triphosphate hydrolases"/>
    <property type="match status" value="1"/>
</dbReference>
<reference evidence="12 13" key="1">
    <citation type="submission" date="2020-06" db="EMBL/GenBank/DDBJ databases">
        <title>Complete genome sequence of Candidatus Phytoplasma asteris RP166.</title>
        <authorList>
            <person name="Cho S.-T."/>
            <person name="Zwolinska A."/>
            <person name="Huang W."/>
            <person name="Wouters R."/>
            <person name="Hogenhout S.A."/>
            <person name="Kuo C.-H."/>
        </authorList>
    </citation>
    <scope>NUCLEOTIDE SEQUENCE [LARGE SCALE GENOMIC DNA]</scope>
    <source>
        <strain evidence="12">RP166</strain>
    </source>
</reference>
<evidence type="ECO:0000256" key="1">
    <source>
        <dbReference type="ARBA" id="ARBA00009776"/>
    </source>
</evidence>
<comment type="function">
    <text evidence="10">Phosphorylation of dTMP to form dTDP in both de novo and salvage pathways of dTTP synthesis.</text>
</comment>
<dbReference type="GO" id="GO:0005524">
    <property type="term" value="F:ATP binding"/>
    <property type="evidence" value="ECO:0007669"/>
    <property type="project" value="UniProtKB-UniRule"/>
</dbReference>
<feature type="domain" description="Thymidylate kinase-like" evidence="11">
    <location>
        <begin position="6"/>
        <end position="181"/>
    </location>
</feature>
<dbReference type="EMBL" id="CP055264">
    <property type="protein sequence ID" value="QKX95513.1"/>
    <property type="molecule type" value="Genomic_DNA"/>
</dbReference>
<evidence type="ECO:0000256" key="6">
    <source>
        <dbReference type="ARBA" id="ARBA00022741"/>
    </source>
</evidence>
<comment type="catalytic activity">
    <reaction evidence="9 10">
        <text>dTMP + ATP = dTDP + ADP</text>
        <dbReference type="Rhea" id="RHEA:13517"/>
        <dbReference type="ChEBI" id="CHEBI:30616"/>
        <dbReference type="ChEBI" id="CHEBI:58369"/>
        <dbReference type="ChEBI" id="CHEBI:63528"/>
        <dbReference type="ChEBI" id="CHEBI:456216"/>
        <dbReference type="EC" id="2.7.4.9"/>
    </reaction>
</comment>
<evidence type="ECO:0000313" key="13">
    <source>
        <dbReference type="Proteomes" id="UP000509122"/>
    </source>
</evidence>
<evidence type="ECO:0000259" key="11">
    <source>
        <dbReference type="Pfam" id="PF02223"/>
    </source>
</evidence>
<feature type="binding site" evidence="10">
    <location>
        <begin position="8"/>
        <end position="15"/>
    </location>
    <ligand>
        <name>ATP</name>
        <dbReference type="ChEBI" id="CHEBI:30616"/>
    </ligand>
</feature>
<gene>
    <name evidence="10 12" type="primary">tmk</name>
    <name evidence="12" type="ORF">RP166_5350</name>
</gene>
<keyword evidence="4 10" id="KW-0808">Transferase</keyword>
<evidence type="ECO:0000313" key="12">
    <source>
        <dbReference type="EMBL" id="QKX95513.1"/>
    </source>
</evidence>
<keyword evidence="8 10" id="KW-0067">ATP-binding</keyword>
<dbReference type="AlphaFoldDB" id="A0A859IA28"/>
<dbReference type="GO" id="GO:0006235">
    <property type="term" value="P:dTTP biosynthetic process"/>
    <property type="evidence" value="ECO:0007669"/>
    <property type="project" value="UniProtKB-UniRule"/>
</dbReference>
<evidence type="ECO:0000256" key="9">
    <source>
        <dbReference type="ARBA" id="ARBA00048743"/>
    </source>
</evidence>
<evidence type="ECO:0000256" key="5">
    <source>
        <dbReference type="ARBA" id="ARBA00022727"/>
    </source>
</evidence>
<keyword evidence="7 10" id="KW-0418">Kinase</keyword>
<evidence type="ECO:0000256" key="8">
    <source>
        <dbReference type="ARBA" id="ARBA00022840"/>
    </source>
</evidence>
<keyword evidence="5 10" id="KW-0545">Nucleotide biosynthesis</keyword>
<dbReference type="Proteomes" id="UP000509122">
    <property type="component" value="Chromosome"/>
</dbReference>
<dbReference type="PANTHER" id="PTHR10344">
    <property type="entry name" value="THYMIDYLATE KINASE"/>
    <property type="match status" value="1"/>
</dbReference>
<dbReference type="PANTHER" id="PTHR10344:SF4">
    <property type="entry name" value="UMP-CMP KINASE 2, MITOCHONDRIAL"/>
    <property type="match status" value="1"/>
</dbReference>
<dbReference type="NCBIfam" id="TIGR00041">
    <property type="entry name" value="DTMP_kinase"/>
    <property type="match status" value="1"/>
</dbReference>
<dbReference type="InterPro" id="IPR027417">
    <property type="entry name" value="P-loop_NTPase"/>
</dbReference>
<dbReference type="HAMAP" id="MF_00165">
    <property type="entry name" value="Thymidylate_kinase"/>
    <property type="match status" value="1"/>
</dbReference>
<dbReference type="Pfam" id="PF02223">
    <property type="entry name" value="Thymidylate_kin"/>
    <property type="match status" value="1"/>
</dbReference>
<dbReference type="SUPFAM" id="SSF52540">
    <property type="entry name" value="P-loop containing nucleoside triphosphate hydrolases"/>
    <property type="match status" value="1"/>
</dbReference>